<dbReference type="WBParaSite" id="nRc.2.0.1.t06421-RA">
    <property type="protein sequence ID" value="nRc.2.0.1.t06421-RA"/>
    <property type="gene ID" value="nRc.2.0.1.g06421"/>
</dbReference>
<sequence length="75" mass="9231">MNLLEYADLLDEIVDEDWEEDQLILTCNWYSTARTRKALSISREPQPMNHLKIEEARRHRRRYQHELTYEKKVNK</sequence>
<name>A0A915HYT6_ROMCU</name>
<dbReference type="AlphaFoldDB" id="A0A915HYT6"/>
<proteinExistence type="predicted"/>
<accession>A0A915HYT6</accession>
<protein>
    <submittedName>
        <fullName evidence="2">Uncharacterized protein</fullName>
    </submittedName>
</protein>
<reference evidence="2" key="1">
    <citation type="submission" date="2022-11" db="UniProtKB">
        <authorList>
            <consortium name="WormBaseParasite"/>
        </authorList>
    </citation>
    <scope>IDENTIFICATION</scope>
</reference>
<evidence type="ECO:0000313" key="1">
    <source>
        <dbReference type="Proteomes" id="UP000887565"/>
    </source>
</evidence>
<evidence type="ECO:0000313" key="2">
    <source>
        <dbReference type="WBParaSite" id="nRc.2.0.1.t06421-RA"/>
    </source>
</evidence>
<keyword evidence="1" id="KW-1185">Reference proteome</keyword>
<dbReference type="Proteomes" id="UP000887565">
    <property type="component" value="Unplaced"/>
</dbReference>
<organism evidence="1 2">
    <name type="scientific">Romanomermis culicivorax</name>
    <name type="common">Nematode worm</name>
    <dbReference type="NCBI Taxonomy" id="13658"/>
    <lineage>
        <taxon>Eukaryota</taxon>
        <taxon>Metazoa</taxon>
        <taxon>Ecdysozoa</taxon>
        <taxon>Nematoda</taxon>
        <taxon>Enoplea</taxon>
        <taxon>Dorylaimia</taxon>
        <taxon>Mermithida</taxon>
        <taxon>Mermithoidea</taxon>
        <taxon>Mermithidae</taxon>
        <taxon>Romanomermis</taxon>
    </lineage>
</organism>